<comment type="caution">
    <text evidence="3">The sequence shown here is derived from an EMBL/GenBank/DDBJ whole genome shotgun (WGS) entry which is preliminary data.</text>
</comment>
<evidence type="ECO:0000313" key="3">
    <source>
        <dbReference type="EMBL" id="KAL2840080.1"/>
    </source>
</evidence>
<evidence type="ECO:0000313" key="4">
    <source>
        <dbReference type="Proteomes" id="UP001610446"/>
    </source>
</evidence>
<keyword evidence="4" id="KW-1185">Reference proteome</keyword>
<proteinExistence type="predicted"/>
<reference evidence="3 4" key="1">
    <citation type="submission" date="2024-07" db="EMBL/GenBank/DDBJ databases">
        <title>Section-level genome sequencing and comparative genomics of Aspergillus sections Usti and Cavernicolus.</title>
        <authorList>
            <consortium name="Lawrence Berkeley National Laboratory"/>
            <person name="Nybo J.L."/>
            <person name="Vesth T.C."/>
            <person name="Theobald S."/>
            <person name="Frisvad J.C."/>
            <person name="Larsen T.O."/>
            <person name="Kjaerboelling I."/>
            <person name="Rothschild-Mancinelli K."/>
            <person name="Lyhne E.K."/>
            <person name="Kogle M.E."/>
            <person name="Barry K."/>
            <person name="Clum A."/>
            <person name="Na H."/>
            <person name="Ledsgaard L."/>
            <person name="Lin J."/>
            <person name="Lipzen A."/>
            <person name="Kuo A."/>
            <person name="Riley R."/>
            <person name="Mondo S."/>
            <person name="Labutti K."/>
            <person name="Haridas S."/>
            <person name="Pangalinan J."/>
            <person name="Salamov A.A."/>
            <person name="Simmons B.A."/>
            <person name="Magnuson J.K."/>
            <person name="Chen J."/>
            <person name="Drula E."/>
            <person name="Henrissat B."/>
            <person name="Wiebenga A."/>
            <person name="Lubbers R.J."/>
            <person name="Gomes A.C."/>
            <person name="Makela M.R."/>
            <person name="Stajich J."/>
            <person name="Grigoriev I.V."/>
            <person name="Mortensen U.H."/>
            <person name="De Vries R.P."/>
            <person name="Baker S.E."/>
            <person name="Andersen M.R."/>
        </authorList>
    </citation>
    <scope>NUCLEOTIDE SEQUENCE [LARGE SCALE GENOMIC DNA]</scope>
    <source>
        <strain evidence="3 4">CBS 123904</strain>
    </source>
</reference>
<evidence type="ECO:0000259" key="2">
    <source>
        <dbReference type="Pfam" id="PF18276"/>
    </source>
</evidence>
<accession>A0ABR4JJA6</accession>
<feature type="domain" description="Tc toxin complex TcA C-terminal TcB-binding" evidence="2">
    <location>
        <begin position="636"/>
        <end position="715"/>
    </location>
</feature>
<dbReference type="InterPro" id="IPR040840">
    <property type="entry name" value="TcA_TcB_BD"/>
</dbReference>
<feature type="region of interest" description="Disordered" evidence="1">
    <location>
        <begin position="425"/>
        <end position="475"/>
    </location>
</feature>
<name>A0ABR4JJA6_9EURO</name>
<protein>
    <recommendedName>
        <fullName evidence="2">Tc toxin complex TcA C-terminal TcB-binding domain-containing protein</fullName>
    </recommendedName>
</protein>
<dbReference type="EMBL" id="JBFXLU010000125">
    <property type="protein sequence ID" value="KAL2840080.1"/>
    <property type="molecule type" value="Genomic_DNA"/>
</dbReference>
<dbReference type="Pfam" id="PF18276">
    <property type="entry name" value="TcA_TcB_BD"/>
    <property type="match status" value="1"/>
</dbReference>
<dbReference type="Proteomes" id="UP001610446">
    <property type="component" value="Unassembled WGS sequence"/>
</dbReference>
<evidence type="ECO:0000256" key="1">
    <source>
        <dbReference type="SAM" id="MobiDB-lite"/>
    </source>
</evidence>
<gene>
    <name evidence="3" type="ORF">BJY01DRAFT_250208</name>
</gene>
<organism evidence="3 4">
    <name type="scientific">Aspergillus pseudoustus</name>
    <dbReference type="NCBI Taxonomy" id="1810923"/>
    <lineage>
        <taxon>Eukaryota</taxon>
        <taxon>Fungi</taxon>
        <taxon>Dikarya</taxon>
        <taxon>Ascomycota</taxon>
        <taxon>Pezizomycotina</taxon>
        <taxon>Eurotiomycetes</taxon>
        <taxon>Eurotiomycetidae</taxon>
        <taxon>Eurotiales</taxon>
        <taxon>Aspergillaceae</taxon>
        <taxon>Aspergillus</taxon>
        <taxon>Aspergillus subgen. Nidulantes</taxon>
    </lineage>
</organism>
<sequence length="752" mass="84414">MSKHDRYNHYFIKGLSGLPILPPMLFEDLLQRLYELLWPDEEALLRKHSKLHHDLPAKVWADLYDFWLKQNVRDVHSSYPNILLEPVTGGPIVPPKPAPVFDIIGADIVSRIISVYENDSGDFTFSSVLDENKVDSVTSELFPANEAAQSRLHNAIEIINDLTRVTEDTGDIRFALVEGLYARGFMSASSIARLSLDTFRRALIGTPATVDAPGTFTLVNPDGTLANCIPPEHLSPLGEIEYLYEILVLPTVYGTISHAIASRRGNSGDLLASEANLKDEEPHIDIVNENLEALASHPSAPIGQIFNSGSSSTPLTALSEHSSPALQIHSSAALDVSRSYLKTIGTSRGEVMRIFRENTTEFPIPVPDDKRPVDFEKRRWRFPVDFTIALEYLQISQEEYDFLYKGHVLTIEELQMILGYHCDVPSRPPSDGPSEGEPPVEEPPVEVPPVEEPPVEEPPVETTPEPDNESYGCTPLKAPAPEWKANQSYKYVARVRLAAPIPREDHGQRADAYFQNLIDKGLNPNEERYVRETKLANTFRFSSSSSDLIARFNSIVPDFWFGVAGLAGTPLSFQQAPVGNKLATIFSTVARILNTLADLHNGRAGLSVTEAGWDRREEEWRHTVKITGIEIEQIKRQILSAGRRCAVNLRELNNHQRQIEQSRDVADFIRDKFTKQDLYLFLQTETSRLYHQDHQLAVTAVRDALYTFIYERGDYGHTCSWANNLITPIITTALNGGDWESLPRRAHGWRSP</sequence>
<feature type="compositionally biased region" description="Acidic residues" evidence="1">
    <location>
        <begin position="453"/>
        <end position="468"/>
    </location>
</feature>